<protein>
    <submittedName>
        <fullName evidence="1">Uncharacterized protein</fullName>
    </submittedName>
</protein>
<sequence>MDTKSLTNSPNSMRKATKSYKLACNQLASFFKMNSSYTGGSGNTTKSKYLIEYKSNSFDATQNIFRRRYMSSYYERPSNSSSPLKRTRHTISNSHNLKEIKSETQTTNKINENIDLLQKKRQQFSAKPKAFLKYATDEQLIKAGSFFMSSVVDKNSFSDFRFG</sequence>
<reference evidence="2" key="1">
    <citation type="submission" date="2014-03" db="EMBL/GenBank/DDBJ databases">
        <authorList>
            <person name="Aksoy S."/>
            <person name="Warren W."/>
            <person name="Wilson R.K."/>
        </authorList>
    </citation>
    <scope>NUCLEOTIDE SEQUENCE [LARGE SCALE GENOMIC DNA]</scope>
    <source>
        <strain evidence="2">IAEA</strain>
    </source>
</reference>
<name>A0A1B0A0Z2_GLOPL</name>
<dbReference type="AlphaFoldDB" id="A0A1B0A0Z2"/>
<proteinExistence type="predicted"/>
<evidence type="ECO:0000313" key="2">
    <source>
        <dbReference type="Proteomes" id="UP000092445"/>
    </source>
</evidence>
<dbReference type="EnsemblMetazoa" id="GPAI031111-RA">
    <property type="protein sequence ID" value="GPAI031111-PA"/>
    <property type="gene ID" value="GPAI031111"/>
</dbReference>
<keyword evidence="2" id="KW-1185">Reference proteome</keyword>
<organism evidence="1 2">
    <name type="scientific">Glossina pallidipes</name>
    <name type="common">Tsetse fly</name>
    <dbReference type="NCBI Taxonomy" id="7398"/>
    <lineage>
        <taxon>Eukaryota</taxon>
        <taxon>Metazoa</taxon>
        <taxon>Ecdysozoa</taxon>
        <taxon>Arthropoda</taxon>
        <taxon>Hexapoda</taxon>
        <taxon>Insecta</taxon>
        <taxon>Pterygota</taxon>
        <taxon>Neoptera</taxon>
        <taxon>Endopterygota</taxon>
        <taxon>Diptera</taxon>
        <taxon>Brachycera</taxon>
        <taxon>Muscomorpha</taxon>
        <taxon>Hippoboscoidea</taxon>
        <taxon>Glossinidae</taxon>
        <taxon>Glossina</taxon>
    </lineage>
</organism>
<dbReference type="VEuPathDB" id="VectorBase:GPAI031111"/>
<reference evidence="1" key="2">
    <citation type="submission" date="2020-05" db="UniProtKB">
        <authorList>
            <consortium name="EnsemblMetazoa"/>
        </authorList>
    </citation>
    <scope>IDENTIFICATION</scope>
    <source>
        <strain evidence="1">IAEA</strain>
    </source>
</reference>
<evidence type="ECO:0000313" key="1">
    <source>
        <dbReference type="EnsemblMetazoa" id="GPAI031111-PA"/>
    </source>
</evidence>
<dbReference type="Proteomes" id="UP000092445">
    <property type="component" value="Unassembled WGS sequence"/>
</dbReference>
<accession>A0A1B0A0Z2</accession>